<dbReference type="Pfam" id="PF00583">
    <property type="entry name" value="Acetyltransf_1"/>
    <property type="match status" value="1"/>
</dbReference>
<dbReference type="InterPro" id="IPR016181">
    <property type="entry name" value="Acyl_CoA_acyltransferase"/>
</dbReference>
<evidence type="ECO:0000313" key="3">
    <source>
        <dbReference type="Proteomes" id="UP001595616"/>
    </source>
</evidence>
<dbReference type="Proteomes" id="UP001595616">
    <property type="component" value="Unassembled WGS sequence"/>
</dbReference>
<dbReference type="RefSeq" id="WP_379838779.1">
    <property type="nucleotide sequence ID" value="NZ_JBHRYQ010000001.1"/>
</dbReference>
<dbReference type="GO" id="GO:0016746">
    <property type="term" value="F:acyltransferase activity"/>
    <property type="evidence" value="ECO:0007669"/>
    <property type="project" value="UniProtKB-KW"/>
</dbReference>
<dbReference type="EMBL" id="JBHRYQ010000001">
    <property type="protein sequence ID" value="MFC3811926.1"/>
    <property type="molecule type" value="Genomic_DNA"/>
</dbReference>
<name>A0ABV7Z111_9BACT</name>
<keyword evidence="2" id="KW-0012">Acyltransferase</keyword>
<dbReference type="EC" id="2.3.1.-" evidence="2"/>
<feature type="domain" description="N-acetyltransferase" evidence="1">
    <location>
        <begin position="5"/>
        <end position="153"/>
    </location>
</feature>
<accession>A0ABV7Z111</accession>
<evidence type="ECO:0000259" key="1">
    <source>
        <dbReference type="PROSITE" id="PS51186"/>
    </source>
</evidence>
<gene>
    <name evidence="2" type="ORF">ACFOOI_14780</name>
</gene>
<dbReference type="SUPFAM" id="SSF55729">
    <property type="entry name" value="Acyl-CoA N-acyltransferases (Nat)"/>
    <property type="match status" value="1"/>
</dbReference>
<organism evidence="2 3">
    <name type="scientific">Lacihabitans lacunae</name>
    <dbReference type="NCBI Taxonomy" id="1028214"/>
    <lineage>
        <taxon>Bacteria</taxon>
        <taxon>Pseudomonadati</taxon>
        <taxon>Bacteroidota</taxon>
        <taxon>Cytophagia</taxon>
        <taxon>Cytophagales</taxon>
        <taxon>Leadbetterellaceae</taxon>
        <taxon>Lacihabitans</taxon>
    </lineage>
</organism>
<keyword evidence="3" id="KW-1185">Reference proteome</keyword>
<keyword evidence="2" id="KW-0808">Transferase</keyword>
<dbReference type="InterPro" id="IPR000182">
    <property type="entry name" value="GNAT_dom"/>
</dbReference>
<dbReference type="PROSITE" id="PS51186">
    <property type="entry name" value="GNAT"/>
    <property type="match status" value="1"/>
</dbReference>
<proteinExistence type="predicted"/>
<evidence type="ECO:0000313" key="2">
    <source>
        <dbReference type="EMBL" id="MFC3811926.1"/>
    </source>
</evidence>
<reference evidence="3" key="1">
    <citation type="journal article" date="2019" name="Int. J. Syst. Evol. Microbiol.">
        <title>The Global Catalogue of Microorganisms (GCM) 10K type strain sequencing project: providing services to taxonomists for standard genome sequencing and annotation.</title>
        <authorList>
            <consortium name="The Broad Institute Genomics Platform"/>
            <consortium name="The Broad Institute Genome Sequencing Center for Infectious Disease"/>
            <person name="Wu L."/>
            <person name="Ma J."/>
        </authorList>
    </citation>
    <scope>NUCLEOTIDE SEQUENCE [LARGE SCALE GENOMIC DNA]</scope>
    <source>
        <strain evidence="3">CECT 7956</strain>
    </source>
</reference>
<protein>
    <submittedName>
        <fullName evidence="2">GNAT family N-acetyltransferase</fullName>
        <ecNumber evidence="2">2.3.1.-</ecNumber>
    </submittedName>
</protein>
<comment type="caution">
    <text evidence="2">The sequence shown here is derived from an EMBL/GenBank/DDBJ whole genome shotgun (WGS) entry which is preliminary data.</text>
</comment>
<dbReference type="Gene3D" id="3.40.630.30">
    <property type="match status" value="1"/>
</dbReference>
<sequence length="207" mass="23787">MITAEEILTAFDPNWENVWPLYASAFPKNEQQKPELLIERVKNRSEKLFIFKKSETFIGFAFLLYLPKSDIYLLDYLAIDSLSRNAGYGALVLIKLKEILSGKSILLEVDDPDFGTDTEQKKRRVSFYRKSGAKQIEDFNYILPALDGSTPTYQTLLILGGNIPIQITSNALKKLVGEVYAINYGLNEKSEHFKEMFAFEREYYVLT</sequence>